<dbReference type="InterPro" id="IPR035906">
    <property type="entry name" value="MetI-like_sf"/>
</dbReference>
<evidence type="ECO:0000256" key="6">
    <source>
        <dbReference type="ARBA" id="ARBA00023136"/>
    </source>
</evidence>
<keyword evidence="2 7" id="KW-0813">Transport</keyword>
<comment type="caution">
    <text evidence="9">The sequence shown here is derived from an EMBL/GenBank/DDBJ whole genome shotgun (WGS) entry which is preliminary data.</text>
</comment>
<evidence type="ECO:0000313" key="10">
    <source>
        <dbReference type="Proteomes" id="UP000244089"/>
    </source>
</evidence>
<dbReference type="PANTHER" id="PTHR30465">
    <property type="entry name" value="INNER MEMBRANE ABC TRANSPORTER"/>
    <property type="match status" value="1"/>
</dbReference>
<evidence type="ECO:0000259" key="8">
    <source>
        <dbReference type="PROSITE" id="PS50928"/>
    </source>
</evidence>
<dbReference type="GO" id="GO:0055085">
    <property type="term" value="P:transmembrane transport"/>
    <property type="evidence" value="ECO:0007669"/>
    <property type="project" value="InterPro"/>
</dbReference>
<feature type="transmembrane region" description="Helical" evidence="7">
    <location>
        <begin position="256"/>
        <end position="278"/>
    </location>
</feature>
<organism evidence="9 10">
    <name type="scientific">Halanaerobium saccharolyticum</name>
    <dbReference type="NCBI Taxonomy" id="43595"/>
    <lineage>
        <taxon>Bacteria</taxon>
        <taxon>Bacillati</taxon>
        <taxon>Bacillota</taxon>
        <taxon>Clostridia</taxon>
        <taxon>Halanaerobiales</taxon>
        <taxon>Halanaerobiaceae</taxon>
        <taxon>Halanaerobium</taxon>
    </lineage>
</organism>
<dbReference type="InterPro" id="IPR000515">
    <property type="entry name" value="MetI-like"/>
</dbReference>
<dbReference type="EMBL" id="QAXS01000045">
    <property type="protein sequence ID" value="PTV93258.1"/>
    <property type="molecule type" value="Genomic_DNA"/>
</dbReference>
<dbReference type="PANTHER" id="PTHR30465:SF43">
    <property type="entry name" value="OLIGOPEPTIDE ABC TRANSPORTER, PERMEASE PROTEIN"/>
    <property type="match status" value="1"/>
</dbReference>
<comment type="subcellular location">
    <subcellularLocation>
        <location evidence="1 7">Cell membrane</location>
        <topology evidence="1 7">Multi-pass membrane protein</topology>
    </subcellularLocation>
</comment>
<dbReference type="Pfam" id="PF19300">
    <property type="entry name" value="BPD_transp_1_N"/>
    <property type="match status" value="1"/>
</dbReference>
<keyword evidence="6 7" id="KW-0472">Membrane</keyword>
<dbReference type="Pfam" id="PF00528">
    <property type="entry name" value="BPD_transp_1"/>
    <property type="match status" value="1"/>
</dbReference>
<feature type="transmembrane region" description="Helical" evidence="7">
    <location>
        <begin position="194"/>
        <end position="211"/>
    </location>
</feature>
<feature type="transmembrane region" description="Helical" evidence="7">
    <location>
        <begin position="9"/>
        <end position="29"/>
    </location>
</feature>
<gene>
    <name evidence="9" type="ORF">C8C76_1453</name>
</gene>
<keyword evidence="3" id="KW-1003">Cell membrane</keyword>
<feature type="domain" description="ABC transmembrane type-1" evidence="8">
    <location>
        <begin position="105"/>
        <end position="321"/>
    </location>
</feature>
<dbReference type="GO" id="GO:0005886">
    <property type="term" value="C:plasma membrane"/>
    <property type="evidence" value="ECO:0007669"/>
    <property type="project" value="UniProtKB-SubCell"/>
</dbReference>
<sequence length="331" mass="37021">MISYIIRRSLLAIPMLLLVSLIAFFILTLPPGDYMTSYQNQLTSQAGLTTAEAEEMANEMRQKYGLDKPFLVQYYNWIKNIVTKGDFGYSFFYSKSVSAVIWSRMGYTLLIAGLCHFISVFAGVFIGIFSATHKYSFADYTFTVLAFLGVSIPAFFLALFMMYIFSFELGMGVGGLFSDEYIMAPWSIAKVWDLIKHLWLPVIIVGFAGTARNMRVMRSNLLDVLGLQYIQTAKAKGLKNKTVIYKHAVKNAIKPIVMSMGSALPFLITGEMITSIVLDLPTTGPAFYNALVNQDMYLAGSFLMMIAVILVIGNLLADIALAWVDPRVRYN</sequence>
<dbReference type="AlphaFoldDB" id="A0A2T5RFV1"/>
<dbReference type="OrthoDB" id="9806409at2"/>
<dbReference type="PROSITE" id="PS50928">
    <property type="entry name" value="ABC_TM1"/>
    <property type="match status" value="1"/>
</dbReference>
<dbReference type="Gene3D" id="1.10.3720.10">
    <property type="entry name" value="MetI-like"/>
    <property type="match status" value="1"/>
</dbReference>
<reference evidence="9 10" key="1">
    <citation type="submission" date="2018-04" db="EMBL/GenBank/DDBJ databases">
        <title>Subsurface microbial communities from deep shales in Ohio and West Virginia, USA.</title>
        <authorList>
            <person name="Wrighton K."/>
        </authorList>
    </citation>
    <scope>NUCLEOTIDE SEQUENCE [LARGE SCALE GENOMIC DNA]</scope>
    <source>
        <strain evidence="9 10">WC1</strain>
    </source>
</reference>
<evidence type="ECO:0000256" key="1">
    <source>
        <dbReference type="ARBA" id="ARBA00004651"/>
    </source>
</evidence>
<evidence type="ECO:0000256" key="3">
    <source>
        <dbReference type="ARBA" id="ARBA00022475"/>
    </source>
</evidence>
<evidence type="ECO:0000256" key="7">
    <source>
        <dbReference type="RuleBase" id="RU363032"/>
    </source>
</evidence>
<evidence type="ECO:0000313" key="9">
    <source>
        <dbReference type="EMBL" id="PTV93258.1"/>
    </source>
</evidence>
<feature type="transmembrane region" description="Helical" evidence="7">
    <location>
        <begin position="105"/>
        <end position="128"/>
    </location>
</feature>
<feature type="transmembrane region" description="Helical" evidence="7">
    <location>
        <begin position="140"/>
        <end position="165"/>
    </location>
</feature>
<dbReference type="Proteomes" id="UP000244089">
    <property type="component" value="Unassembled WGS sequence"/>
</dbReference>
<evidence type="ECO:0000256" key="4">
    <source>
        <dbReference type="ARBA" id="ARBA00022692"/>
    </source>
</evidence>
<keyword evidence="4 7" id="KW-0812">Transmembrane</keyword>
<name>A0A2T5RFV1_9FIRM</name>
<protein>
    <submittedName>
        <fullName evidence="9">Peptide/nickel transport system permease protein</fullName>
    </submittedName>
</protein>
<dbReference type="RefSeq" id="WP_108142452.1">
    <property type="nucleotide sequence ID" value="NZ_QAXS01000045.1"/>
</dbReference>
<feature type="transmembrane region" description="Helical" evidence="7">
    <location>
        <begin position="298"/>
        <end position="324"/>
    </location>
</feature>
<evidence type="ECO:0000256" key="2">
    <source>
        <dbReference type="ARBA" id="ARBA00022448"/>
    </source>
</evidence>
<dbReference type="SUPFAM" id="SSF161098">
    <property type="entry name" value="MetI-like"/>
    <property type="match status" value="1"/>
</dbReference>
<proteinExistence type="inferred from homology"/>
<keyword evidence="5 7" id="KW-1133">Transmembrane helix</keyword>
<dbReference type="CDD" id="cd06261">
    <property type="entry name" value="TM_PBP2"/>
    <property type="match status" value="1"/>
</dbReference>
<dbReference type="InterPro" id="IPR045621">
    <property type="entry name" value="BPD_transp_1_N"/>
</dbReference>
<accession>A0A2T5RFV1</accession>
<comment type="similarity">
    <text evidence="7">Belongs to the binding-protein-dependent transport system permease family.</text>
</comment>
<evidence type="ECO:0000256" key="5">
    <source>
        <dbReference type="ARBA" id="ARBA00022989"/>
    </source>
</evidence>